<reference evidence="3 4" key="1">
    <citation type="submission" date="2019-11" db="EMBL/GenBank/DDBJ databases">
        <title>Draft genome of Amycolatopsis RM579.</title>
        <authorList>
            <person name="Duangmal K."/>
            <person name="Mingma R."/>
        </authorList>
    </citation>
    <scope>NUCLEOTIDE SEQUENCE [LARGE SCALE GENOMIC DNA]</scope>
    <source>
        <strain evidence="3 4">RM579</strain>
    </source>
</reference>
<keyword evidence="3" id="KW-0808">Transferase</keyword>
<dbReference type="PANTHER" id="PTHR42870">
    <property type="entry name" value="ACETYL-COA C-ACETYLTRANSFERASE"/>
    <property type="match status" value="1"/>
</dbReference>
<accession>A0A6N7YJ45</accession>
<evidence type="ECO:0000259" key="1">
    <source>
        <dbReference type="Pfam" id="PF00108"/>
    </source>
</evidence>
<feature type="domain" description="Thiolase C-terminal" evidence="2">
    <location>
        <begin position="256"/>
        <end position="377"/>
    </location>
</feature>
<protein>
    <submittedName>
        <fullName evidence="3">Acetyl-CoA acetyltransferase</fullName>
    </submittedName>
</protein>
<dbReference type="PANTHER" id="PTHR42870:SF1">
    <property type="entry name" value="NON-SPECIFIC LIPID-TRANSFER PROTEIN-LIKE 2"/>
    <property type="match status" value="1"/>
</dbReference>
<dbReference type="Proteomes" id="UP000440096">
    <property type="component" value="Unassembled WGS sequence"/>
</dbReference>
<dbReference type="AlphaFoldDB" id="A0A6N7YJ45"/>
<dbReference type="Gene3D" id="3.40.47.10">
    <property type="match status" value="1"/>
</dbReference>
<dbReference type="RefSeq" id="WP_154755160.1">
    <property type="nucleotide sequence ID" value="NZ_WMBA01000003.1"/>
</dbReference>
<evidence type="ECO:0000259" key="2">
    <source>
        <dbReference type="Pfam" id="PF22691"/>
    </source>
</evidence>
<evidence type="ECO:0000313" key="4">
    <source>
        <dbReference type="Proteomes" id="UP000440096"/>
    </source>
</evidence>
<evidence type="ECO:0000313" key="3">
    <source>
        <dbReference type="EMBL" id="MTD52897.1"/>
    </source>
</evidence>
<dbReference type="EMBL" id="WMBA01000003">
    <property type="protein sequence ID" value="MTD52897.1"/>
    <property type="molecule type" value="Genomic_DNA"/>
</dbReference>
<dbReference type="InterPro" id="IPR016039">
    <property type="entry name" value="Thiolase-like"/>
</dbReference>
<proteinExistence type="predicted"/>
<dbReference type="Pfam" id="PF00108">
    <property type="entry name" value="Thiolase_N"/>
    <property type="match status" value="1"/>
</dbReference>
<sequence length="394" mass="41795">MSKGLHDRIAVIGMGCTNFGELWDTSGDDLVVDAAQAALASVPGLTKDDIDAYWYSTLATGHAGLPLAKALKVERPVTRVENFCASGSDAFRNAAFAVAAGVYDVAMAVGVEKLKDSGYSGLTVDNPPSDNTVPEVSAPASYAMLPDAYSDHYAVDPAKLRQAMTHIAWKNHSNGARNSRAQYTSVVPKETIDKAPRVAGNLSVFDCSGVADGGAAAIIVRAEDAYKYTDKPMFLKGMSLHAGSSDGAATAGRRHSSFPEVAACAKVAYSEAGVTDPATQISMAEVHDCFTPTELILMEDLGFSERGKAWEDILNGRYDLDGDLPVNPDGGLKSFGHPVGASGLRMMFELWLQFRGEAGPRQLDNPRLGLAHNMGGLPGEFVSFIALFGPELDR</sequence>
<dbReference type="GO" id="GO:0016747">
    <property type="term" value="F:acyltransferase activity, transferring groups other than amino-acyl groups"/>
    <property type="evidence" value="ECO:0007669"/>
    <property type="project" value="InterPro"/>
</dbReference>
<feature type="domain" description="Thiolase N-terminal" evidence="1">
    <location>
        <begin position="10"/>
        <end position="194"/>
    </location>
</feature>
<dbReference type="OrthoDB" id="9785768at2"/>
<dbReference type="CDD" id="cd00829">
    <property type="entry name" value="SCP-x_thiolase"/>
    <property type="match status" value="1"/>
</dbReference>
<dbReference type="SUPFAM" id="SSF53901">
    <property type="entry name" value="Thiolase-like"/>
    <property type="match status" value="1"/>
</dbReference>
<name>A0A6N7YJ45_9PSEU</name>
<dbReference type="InterPro" id="IPR002155">
    <property type="entry name" value="Thiolase"/>
</dbReference>
<dbReference type="NCBIfam" id="NF004810">
    <property type="entry name" value="PRK06157.1"/>
    <property type="match status" value="1"/>
</dbReference>
<organism evidence="3 4">
    <name type="scientific">Amycolatopsis pithecellobii</name>
    <dbReference type="NCBI Taxonomy" id="664692"/>
    <lineage>
        <taxon>Bacteria</taxon>
        <taxon>Bacillati</taxon>
        <taxon>Actinomycetota</taxon>
        <taxon>Actinomycetes</taxon>
        <taxon>Pseudonocardiales</taxon>
        <taxon>Pseudonocardiaceae</taxon>
        <taxon>Amycolatopsis</taxon>
    </lineage>
</organism>
<dbReference type="PIRSF" id="PIRSF000429">
    <property type="entry name" value="Ac-CoA_Ac_transf"/>
    <property type="match status" value="1"/>
</dbReference>
<comment type="caution">
    <text evidence="3">The sequence shown here is derived from an EMBL/GenBank/DDBJ whole genome shotgun (WGS) entry which is preliminary data.</text>
</comment>
<keyword evidence="4" id="KW-1185">Reference proteome</keyword>
<dbReference type="Pfam" id="PF22691">
    <property type="entry name" value="Thiolase_C_1"/>
    <property type="match status" value="1"/>
</dbReference>
<dbReference type="InterPro" id="IPR055140">
    <property type="entry name" value="Thiolase_C_2"/>
</dbReference>
<gene>
    <name evidence="3" type="ORF">GKO32_02750</name>
</gene>
<dbReference type="InterPro" id="IPR020616">
    <property type="entry name" value="Thiolase_N"/>
</dbReference>